<evidence type="ECO:0000313" key="3">
    <source>
        <dbReference type="EMBL" id="RAR16034.1"/>
    </source>
</evidence>
<gene>
    <name evidence="3" type="ORF">DDE83_000609</name>
</gene>
<dbReference type="EMBL" id="QGDH01000006">
    <property type="protein sequence ID" value="RAR16034.1"/>
    <property type="molecule type" value="Genomic_DNA"/>
</dbReference>
<accession>A0A364NFE0</accession>
<feature type="region of interest" description="Disordered" evidence="1">
    <location>
        <begin position="275"/>
        <end position="297"/>
    </location>
</feature>
<sequence length="426" mass="46691">MSAPAAVSTRPTRKTRIVCISDTHNQTPKLPRGDVLIHAGDLTNQGSYSELKKAVEWISRQDFQAKIVIAGNHDITLDKPFFSKNQGSWKWPGDQDSTACRRLLVESESITYLENTTATVGLEGPRTWFTVFGSPCTPRHTQANWAFQYTPEGAEEVWDRISPGTDIVVTHTPPKGHCDRAAKDLKDEREGCPALLRRLEEIRPKLSICGHIHSGRGVQTLQWRTEKTSPLHQATESNIGSLVESVDFWNDPGISNKKLSLVDLTIRSRSLRAGRGLGGHASLTRQSVPDSLQGRIRGQPDASLMQDETWHQPPSGDENLNPTSSLTAGALENNEALWGGGAEDQVLSNVGHGCPYEATQGVEQDWRGTPCVDTEVARIERTTVVNAAYLGPRIAGKTVGYNKPIVVDVELPVRGSRDDGEVADVE</sequence>
<dbReference type="SUPFAM" id="SSF56300">
    <property type="entry name" value="Metallo-dependent phosphatases"/>
    <property type="match status" value="1"/>
</dbReference>
<dbReference type="Proteomes" id="UP000249619">
    <property type="component" value="Unassembled WGS sequence"/>
</dbReference>
<dbReference type="PANTHER" id="PTHR12905">
    <property type="entry name" value="METALLOPHOSPHOESTERASE"/>
    <property type="match status" value="1"/>
</dbReference>
<evidence type="ECO:0000256" key="1">
    <source>
        <dbReference type="SAM" id="MobiDB-lite"/>
    </source>
</evidence>
<dbReference type="Pfam" id="PF00149">
    <property type="entry name" value="Metallophos"/>
    <property type="match status" value="1"/>
</dbReference>
<dbReference type="AlphaFoldDB" id="A0A364NFE0"/>
<proteinExistence type="predicted"/>
<keyword evidence="4" id="KW-1185">Reference proteome</keyword>
<evidence type="ECO:0000313" key="4">
    <source>
        <dbReference type="Proteomes" id="UP000249619"/>
    </source>
</evidence>
<evidence type="ECO:0000259" key="2">
    <source>
        <dbReference type="Pfam" id="PF00149"/>
    </source>
</evidence>
<dbReference type="InterPro" id="IPR029052">
    <property type="entry name" value="Metallo-depent_PP-like"/>
</dbReference>
<reference evidence="4" key="1">
    <citation type="submission" date="2018-05" db="EMBL/GenBank/DDBJ databases">
        <title>Draft genome sequence of Stemphylium lycopersici strain CIDEFI 213.</title>
        <authorList>
            <person name="Medina R."/>
            <person name="Franco M.E.E."/>
            <person name="Lucentini C.G."/>
            <person name="Saparrat M.C.N."/>
            <person name="Balatti P.A."/>
        </authorList>
    </citation>
    <scope>NUCLEOTIDE SEQUENCE [LARGE SCALE GENOMIC DNA]</scope>
    <source>
        <strain evidence="4">CIDEFI 213</strain>
    </source>
</reference>
<dbReference type="InterPro" id="IPR004843">
    <property type="entry name" value="Calcineurin-like_PHP"/>
</dbReference>
<dbReference type="PANTHER" id="PTHR12905:SF16">
    <property type="entry name" value="SER_THR PROTEIN PHOSPHATASE FAMILY PROTEIN (AFU_ORTHOLOGUE AFUA_1G06000)"/>
    <property type="match status" value="1"/>
</dbReference>
<dbReference type="Gene3D" id="3.60.21.10">
    <property type="match status" value="1"/>
</dbReference>
<feature type="domain" description="Calcineurin-like phosphoesterase" evidence="2">
    <location>
        <begin position="16"/>
        <end position="214"/>
    </location>
</feature>
<dbReference type="GO" id="GO:0016787">
    <property type="term" value="F:hydrolase activity"/>
    <property type="evidence" value="ECO:0007669"/>
    <property type="project" value="InterPro"/>
</dbReference>
<comment type="caution">
    <text evidence="3">The sequence shown here is derived from an EMBL/GenBank/DDBJ whole genome shotgun (WGS) entry which is preliminary data.</text>
</comment>
<dbReference type="OrthoDB" id="630188at2759"/>
<dbReference type="InterPro" id="IPR051693">
    <property type="entry name" value="UPF0046_metallophosphoest"/>
</dbReference>
<protein>
    <submittedName>
        <fullName evidence="3">Metallo-dependent phosphatase</fullName>
    </submittedName>
</protein>
<organism evidence="3 4">
    <name type="scientific">Stemphylium lycopersici</name>
    <name type="common">Tomato gray leaf spot disease fungus</name>
    <name type="synonym">Thyrospora lycopersici</name>
    <dbReference type="NCBI Taxonomy" id="183478"/>
    <lineage>
        <taxon>Eukaryota</taxon>
        <taxon>Fungi</taxon>
        <taxon>Dikarya</taxon>
        <taxon>Ascomycota</taxon>
        <taxon>Pezizomycotina</taxon>
        <taxon>Dothideomycetes</taxon>
        <taxon>Pleosporomycetidae</taxon>
        <taxon>Pleosporales</taxon>
        <taxon>Pleosporineae</taxon>
        <taxon>Pleosporaceae</taxon>
        <taxon>Stemphylium</taxon>
    </lineage>
</organism>
<name>A0A364NFE0_STELY</name>
<dbReference type="CDD" id="cd07379">
    <property type="entry name" value="MPP_239FB"/>
    <property type="match status" value="1"/>
</dbReference>